<dbReference type="NCBIfam" id="NF041747">
    <property type="entry name" value="Drt3a"/>
    <property type="match status" value="1"/>
</dbReference>
<dbReference type="EMBL" id="JAOPLV010000009">
    <property type="protein sequence ID" value="MDM5141590.1"/>
    <property type="molecule type" value="Genomic_DNA"/>
</dbReference>
<evidence type="ECO:0000313" key="4">
    <source>
        <dbReference type="Proteomes" id="UP001168216"/>
    </source>
</evidence>
<proteinExistence type="inferred from homology"/>
<comment type="similarity">
    <text evidence="1">Belongs to the bacterial reverse transcriptase family.</text>
</comment>
<dbReference type="PANTHER" id="PTHR34047">
    <property type="entry name" value="NUCLEAR INTRON MATURASE 1, MITOCHONDRIAL-RELATED"/>
    <property type="match status" value="1"/>
</dbReference>
<organism evidence="3 4">
    <name type="scientific">Aeromonas bestiarum</name>
    <dbReference type="NCBI Taxonomy" id="105751"/>
    <lineage>
        <taxon>Bacteria</taxon>
        <taxon>Pseudomonadati</taxon>
        <taxon>Pseudomonadota</taxon>
        <taxon>Gammaproteobacteria</taxon>
        <taxon>Aeromonadales</taxon>
        <taxon>Aeromonadaceae</taxon>
        <taxon>Aeromonas</taxon>
    </lineage>
</organism>
<protein>
    <submittedName>
        <fullName evidence="3">Reverse transcriptase domain-containing protein</fullName>
    </submittedName>
</protein>
<evidence type="ECO:0000259" key="2">
    <source>
        <dbReference type="PROSITE" id="PS50878"/>
    </source>
</evidence>
<dbReference type="InterPro" id="IPR051083">
    <property type="entry name" value="GrpII_Intron_Splice-Mob/Def"/>
</dbReference>
<dbReference type="SUPFAM" id="SSF56672">
    <property type="entry name" value="DNA/RNA polymerases"/>
    <property type="match status" value="1"/>
</dbReference>
<dbReference type="RefSeq" id="WP_290022632.1">
    <property type="nucleotide sequence ID" value="NZ_JAOPLV010000009.1"/>
</dbReference>
<dbReference type="InterPro" id="IPR043502">
    <property type="entry name" value="DNA/RNA_pol_sf"/>
</dbReference>
<dbReference type="AlphaFoldDB" id="A0AAW7I3V9"/>
<comment type="caution">
    <text evidence="3">The sequence shown here is derived from an EMBL/GenBank/DDBJ whole genome shotgun (WGS) entry which is preliminary data.</text>
</comment>
<accession>A0AAW7I3V9</accession>
<feature type="domain" description="Reverse transcriptase" evidence="2">
    <location>
        <begin position="1"/>
        <end position="252"/>
    </location>
</feature>
<reference evidence="3" key="1">
    <citation type="submission" date="2023-08" db="EMBL/GenBank/DDBJ databases">
        <title>WGS of Aeromonas isolates.</title>
        <authorList>
            <person name="Lee H."/>
        </authorList>
    </citation>
    <scope>NUCLEOTIDE SEQUENCE</scope>
    <source>
        <strain evidence="3">SL22</strain>
    </source>
</reference>
<evidence type="ECO:0000256" key="1">
    <source>
        <dbReference type="ARBA" id="ARBA00034120"/>
    </source>
</evidence>
<dbReference type="GO" id="GO:0003964">
    <property type="term" value="F:RNA-directed DNA polymerase activity"/>
    <property type="evidence" value="ECO:0007669"/>
    <property type="project" value="UniProtKB-KW"/>
</dbReference>
<keyword evidence="3" id="KW-0808">Transferase</keyword>
<keyword evidence="3" id="KW-0548">Nucleotidyltransferase</keyword>
<dbReference type="Pfam" id="PF00078">
    <property type="entry name" value="RVT_1"/>
    <property type="match status" value="1"/>
</dbReference>
<gene>
    <name evidence="3" type="ORF">OB959_17620</name>
</gene>
<keyword evidence="3" id="KW-0695">RNA-directed DNA polymerase</keyword>
<sequence>MLKQTFDKEQLVKILTPADVYKWRLLSQHGSIDTAIVNIANHWRQSNLFLSPLKNIIVKRKTVFSASVAEDDLSIRLLDRFIRRIYKVRQSDRNRIIRQLLSLLKDSGKYHVIRLDIKDCYESIPFQKLITKMEDDLILSPECMKLLRQISLELQSVHNTYGLPRGLSISPTLAELYLEKLDNEISASPSVIYSARYVDDIVILVPQGQESDVEKHIDVIANEMGFEFNKASSKYFSGPSSQAIFDFLGYSIQVSPVNNKPNNVIAKISRSKLNKIKTRIITCLSDYKRQNNFSLLKRRLEYLSMLKIVKKGKNGNLLAGIAHNYQYVTDEFECLKSIDGFLLHHLNSARFQLNQAQLNAINKITFYGNVKNKKVGNFSRIKTIQIMQVWKDV</sequence>
<name>A0AAW7I3V9_9GAMM</name>
<dbReference type="Proteomes" id="UP001168216">
    <property type="component" value="Unassembled WGS sequence"/>
</dbReference>
<dbReference type="PROSITE" id="PS50878">
    <property type="entry name" value="RT_POL"/>
    <property type="match status" value="1"/>
</dbReference>
<dbReference type="InterPro" id="IPR000477">
    <property type="entry name" value="RT_dom"/>
</dbReference>
<evidence type="ECO:0000313" key="3">
    <source>
        <dbReference type="EMBL" id="MDM5141590.1"/>
    </source>
</evidence>